<evidence type="ECO:0000256" key="4">
    <source>
        <dbReference type="RuleBase" id="RU000411"/>
    </source>
</evidence>
<dbReference type="InterPro" id="IPR000215">
    <property type="entry name" value="Serpin_fam"/>
</dbReference>
<dbReference type="Proteomes" id="UP001162162">
    <property type="component" value="Unassembled WGS sequence"/>
</dbReference>
<evidence type="ECO:0000256" key="1">
    <source>
        <dbReference type="ARBA" id="ARBA00009500"/>
    </source>
</evidence>
<gene>
    <name evidence="6" type="ORF">NQ318_017086</name>
</gene>
<dbReference type="Pfam" id="PF00078">
    <property type="entry name" value="RVT_1"/>
    <property type="match status" value="1"/>
</dbReference>
<dbReference type="InterPro" id="IPR042178">
    <property type="entry name" value="Serpin_sf_1"/>
</dbReference>
<dbReference type="Pfam" id="PF00079">
    <property type="entry name" value="Serpin"/>
    <property type="match status" value="1"/>
</dbReference>
<dbReference type="Gene3D" id="2.30.39.10">
    <property type="entry name" value="Alpha-1-antitrypsin, domain 1"/>
    <property type="match status" value="1"/>
</dbReference>
<proteinExistence type="inferred from homology"/>
<dbReference type="InterPro" id="IPR036186">
    <property type="entry name" value="Serpin_sf"/>
</dbReference>
<dbReference type="SUPFAM" id="SSF56574">
    <property type="entry name" value="Serpins"/>
    <property type="match status" value="1"/>
</dbReference>
<sequence>MANNLFLNENYELQKPFAATAKDNFMAEVKLVDFSKSEAAASSINDWVEKKTNNKIRDLISADSLNHLTRLVLVNAIYFKGLWHEKFKPERTATRKFYLNDEDTIEVQMMRNREEFLYKNDENLNAKVLQLLFVNNDICLVVILPNERNGIADLEEKLAGVDLTKITENMRRREVYVKLPKFRIEQTIDLKEPLTEMGLGNIFTEDADFSYTIKTSQKLCVSKVVHKVFMEVNEEGTEAAAATSLEPVDEKMSLGLVCPLHFSIPTQKMDKNSPTIPEPYADDIALITRSEKEMQELVKKLDTAAKMMGLEINEAKTKYMTWTEEEFCQGREVWTLRKEEVQRIEIWERKVLRKIFGGKIQDGRWERRTNREIYDLFKEPNIIGIVRAQRMRWIGHVVRMKDHRIPKMVLIHEIGGGKRLGRPRQRWKKAVEDDIRKLNIGNWKEKAKDRKEWKKIVDQAMGQLGS</sequence>
<dbReference type="InterPro" id="IPR042185">
    <property type="entry name" value="Serpin_sf_2"/>
</dbReference>
<dbReference type="EMBL" id="JAPWTK010000504">
    <property type="protein sequence ID" value="KAJ8939189.1"/>
    <property type="molecule type" value="Genomic_DNA"/>
</dbReference>
<dbReference type="PANTHER" id="PTHR11461">
    <property type="entry name" value="SERINE PROTEASE INHIBITOR, SERPIN"/>
    <property type="match status" value="1"/>
</dbReference>
<keyword evidence="3" id="KW-0722">Serine protease inhibitor</keyword>
<keyword evidence="2" id="KW-0646">Protease inhibitor</keyword>
<dbReference type="InterPro" id="IPR000477">
    <property type="entry name" value="RT_dom"/>
</dbReference>
<comment type="similarity">
    <text evidence="1 4">Belongs to the serpin family.</text>
</comment>
<evidence type="ECO:0000313" key="7">
    <source>
        <dbReference type="Proteomes" id="UP001162162"/>
    </source>
</evidence>
<comment type="caution">
    <text evidence="6">The sequence shown here is derived from an EMBL/GenBank/DDBJ whole genome shotgun (WGS) entry which is preliminary data.</text>
</comment>
<evidence type="ECO:0000256" key="3">
    <source>
        <dbReference type="ARBA" id="ARBA00022900"/>
    </source>
</evidence>
<accession>A0AAV8XKX4</accession>
<evidence type="ECO:0000313" key="6">
    <source>
        <dbReference type="EMBL" id="KAJ8939189.1"/>
    </source>
</evidence>
<dbReference type="PANTHER" id="PTHR11461:SF211">
    <property type="entry name" value="GH10112P-RELATED"/>
    <property type="match status" value="1"/>
</dbReference>
<evidence type="ECO:0000256" key="2">
    <source>
        <dbReference type="ARBA" id="ARBA00022690"/>
    </source>
</evidence>
<reference evidence="6" key="1">
    <citation type="journal article" date="2023" name="Insect Mol. Biol.">
        <title>Genome sequencing provides insights into the evolution of gene families encoding plant cell wall-degrading enzymes in longhorned beetles.</title>
        <authorList>
            <person name="Shin N.R."/>
            <person name="Okamura Y."/>
            <person name="Kirsch R."/>
            <person name="Pauchet Y."/>
        </authorList>
    </citation>
    <scope>NUCLEOTIDE SEQUENCE</scope>
    <source>
        <strain evidence="6">AMC_N1</strain>
    </source>
</reference>
<protein>
    <recommendedName>
        <fullName evidence="5">Serpin domain-containing protein</fullName>
    </recommendedName>
</protein>
<feature type="domain" description="Serpin" evidence="5">
    <location>
        <begin position="1"/>
        <end position="265"/>
    </location>
</feature>
<dbReference type="AlphaFoldDB" id="A0AAV8XKX4"/>
<evidence type="ECO:0000259" key="5">
    <source>
        <dbReference type="SMART" id="SM00093"/>
    </source>
</evidence>
<dbReference type="GO" id="GO:0004867">
    <property type="term" value="F:serine-type endopeptidase inhibitor activity"/>
    <property type="evidence" value="ECO:0007669"/>
    <property type="project" value="UniProtKB-KW"/>
</dbReference>
<keyword evidence="7" id="KW-1185">Reference proteome</keyword>
<dbReference type="Gene3D" id="3.30.497.10">
    <property type="entry name" value="Antithrombin, subunit I, domain 2"/>
    <property type="match status" value="1"/>
</dbReference>
<dbReference type="CDD" id="cd19601">
    <property type="entry name" value="serpin42Da-like"/>
    <property type="match status" value="1"/>
</dbReference>
<dbReference type="InterPro" id="IPR023796">
    <property type="entry name" value="Serpin_dom"/>
</dbReference>
<organism evidence="6 7">
    <name type="scientific">Aromia moschata</name>
    <dbReference type="NCBI Taxonomy" id="1265417"/>
    <lineage>
        <taxon>Eukaryota</taxon>
        <taxon>Metazoa</taxon>
        <taxon>Ecdysozoa</taxon>
        <taxon>Arthropoda</taxon>
        <taxon>Hexapoda</taxon>
        <taxon>Insecta</taxon>
        <taxon>Pterygota</taxon>
        <taxon>Neoptera</taxon>
        <taxon>Endopterygota</taxon>
        <taxon>Coleoptera</taxon>
        <taxon>Polyphaga</taxon>
        <taxon>Cucujiformia</taxon>
        <taxon>Chrysomeloidea</taxon>
        <taxon>Cerambycidae</taxon>
        <taxon>Cerambycinae</taxon>
        <taxon>Callichromatini</taxon>
        <taxon>Aromia</taxon>
    </lineage>
</organism>
<name>A0AAV8XKX4_9CUCU</name>
<dbReference type="GO" id="GO:0005615">
    <property type="term" value="C:extracellular space"/>
    <property type="evidence" value="ECO:0007669"/>
    <property type="project" value="InterPro"/>
</dbReference>
<dbReference type="SMART" id="SM00093">
    <property type="entry name" value="SERPIN"/>
    <property type="match status" value="1"/>
</dbReference>